<dbReference type="Pfam" id="PF00300">
    <property type="entry name" value="His_Phos_1"/>
    <property type="match status" value="1"/>
</dbReference>
<evidence type="ECO:0000313" key="5">
    <source>
        <dbReference type="Proteomes" id="UP000464954"/>
    </source>
</evidence>
<gene>
    <name evidence="4" type="ORF">GT409_13515</name>
</gene>
<dbReference type="PROSITE" id="PS00175">
    <property type="entry name" value="PG_MUTASE"/>
    <property type="match status" value="1"/>
</dbReference>
<dbReference type="SMART" id="SM00855">
    <property type="entry name" value="PGAM"/>
    <property type="match status" value="1"/>
</dbReference>
<dbReference type="InterPro" id="IPR050275">
    <property type="entry name" value="PGM_Phosphatase"/>
</dbReference>
<organism evidence="4 5">
    <name type="scientific">Tichowtungia aerotolerans</name>
    <dbReference type="NCBI Taxonomy" id="2697043"/>
    <lineage>
        <taxon>Bacteria</taxon>
        <taxon>Pseudomonadati</taxon>
        <taxon>Kiritimatiellota</taxon>
        <taxon>Tichowtungiia</taxon>
        <taxon>Tichowtungiales</taxon>
        <taxon>Tichowtungiaceae</taxon>
        <taxon>Tichowtungia</taxon>
    </lineage>
</organism>
<feature type="binding site" evidence="3">
    <location>
        <begin position="9"/>
        <end position="16"/>
    </location>
    <ligand>
        <name>substrate</name>
    </ligand>
</feature>
<keyword evidence="2" id="KW-0413">Isomerase</keyword>
<name>A0A6P1M8R1_9BACT</name>
<dbReference type="SUPFAM" id="SSF53254">
    <property type="entry name" value="Phosphoglycerate mutase-like"/>
    <property type="match status" value="1"/>
</dbReference>
<dbReference type="InterPro" id="IPR001345">
    <property type="entry name" value="PG/BPGM_mutase_AS"/>
</dbReference>
<feature type="binding site" evidence="3">
    <location>
        <position position="57"/>
    </location>
    <ligand>
        <name>substrate</name>
    </ligand>
</feature>
<reference evidence="4 5" key="1">
    <citation type="submission" date="2020-01" db="EMBL/GenBank/DDBJ databases">
        <title>Ponticoccus aerotolerans gen. nov., sp. nov., an anaerobic bacterium and proposal of Ponticoccusceae fam. nov., Ponticoccusles ord. nov. and Ponticoccuse classis nov. in the phylum Kiritimatiellaeota.</title>
        <authorList>
            <person name="Zhou L.Y."/>
            <person name="Du Z.J."/>
        </authorList>
    </citation>
    <scope>NUCLEOTIDE SEQUENCE [LARGE SCALE GENOMIC DNA]</scope>
    <source>
        <strain evidence="4 5">S-5007</strain>
    </source>
</reference>
<sequence>MKTTIYLIRHGQTEWNVERRMQGRADSPLTLQGVEAAERLAPKIPPVSAVYSSPSGRTMQTARILFGSREVVVCDDRLLEINLGDWEGRLQADLDLEDPEQHPNFWKAPHLFKKEGAETFSDVAGRAAGFLDEISGRHAGQSVAVVSHTTVIRSMLFSVEPRDLSGFWRPPAVYPASISEVVIVDGVSRIVRFGCTAHHEHSHCGAY</sequence>
<keyword evidence="5" id="KW-1185">Reference proteome</keyword>
<dbReference type="RefSeq" id="WP_160629589.1">
    <property type="nucleotide sequence ID" value="NZ_CP047593.1"/>
</dbReference>
<dbReference type="Gene3D" id="3.40.50.1240">
    <property type="entry name" value="Phosphoglycerate mutase-like"/>
    <property type="match status" value="1"/>
</dbReference>
<protein>
    <submittedName>
        <fullName evidence="4">Histidine phosphatase family protein</fullName>
    </submittedName>
</protein>
<accession>A0A6P1M8R1</accession>
<evidence type="ECO:0000256" key="3">
    <source>
        <dbReference type="PIRSR" id="PIRSR613078-2"/>
    </source>
</evidence>
<evidence type="ECO:0000256" key="1">
    <source>
        <dbReference type="ARBA" id="ARBA00023152"/>
    </source>
</evidence>
<dbReference type="Proteomes" id="UP000464954">
    <property type="component" value="Chromosome"/>
</dbReference>
<dbReference type="EMBL" id="CP047593">
    <property type="protein sequence ID" value="QHI70412.1"/>
    <property type="molecule type" value="Genomic_DNA"/>
</dbReference>
<dbReference type="PANTHER" id="PTHR48100:SF1">
    <property type="entry name" value="HISTIDINE PHOSPHATASE FAMILY PROTEIN-RELATED"/>
    <property type="match status" value="1"/>
</dbReference>
<proteinExistence type="predicted"/>
<dbReference type="GO" id="GO:0016791">
    <property type="term" value="F:phosphatase activity"/>
    <property type="evidence" value="ECO:0007669"/>
    <property type="project" value="TreeGrafter"/>
</dbReference>
<dbReference type="PANTHER" id="PTHR48100">
    <property type="entry name" value="BROAD-SPECIFICITY PHOSPHATASE YOR283W-RELATED"/>
    <property type="match status" value="1"/>
</dbReference>
<dbReference type="KEGG" id="taer:GT409_13515"/>
<dbReference type="CDD" id="cd07067">
    <property type="entry name" value="HP_PGM_like"/>
    <property type="match status" value="1"/>
</dbReference>
<dbReference type="InterPro" id="IPR029033">
    <property type="entry name" value="His_PPase_superfam"/>
</dbReference>
<dbReference type="AlphaFoldDB" id="A0A6P1M8R1"/>
<evidence type="ECO:0000313" key="4">
    <source>
        <dbReference type="EMBL" id="QHI70412.1"/>
    </source>
</evidence>
<evidence type="ECO:0000256" key="2">
    <source>
        <dbReference type="ARBA" id="ARBA00023235"/>
    </source>
</evidence>
<keyword evidence="1" id="KW-0324">Glycolysis</keyword>
<dbReference type="InterPro" id="IPR013078">
    <property type="entry name" value="His_Pase_superF_clade-1"/>
</dbReference>
<dbReference type="GO" id="GO:0005737">
    <property type="term" value="C:cytoplasm"/>
    <property type="evidence" value="ECO:0007669"/>
    <property type="project" value="TreeGrafter"/>
</dbReference>